<organism evidence="7 8">
    <name type="scientific">Paenibacillus peoriae</name>
    <dbReference type="NCBI Taxonomy" id="59893"/>
    <lineage>
        <taxon>Bacteria</taxon>
        <taxon>Bacillati</taxon>
        <taxon>Bacillota</taxon>
        <taxon>Bacilli</taxon>
        <taxon>Bacillales</taxon>
        <taxon>Paenibacillaceae</taxon>
        <taxon>Paenibacillus</taxon>
    </lineage>
</organism>
<sequence>MNEIPYHVQMIKAPEVWEQSEQGCGVVVALFVTGVQDDHPVLEGVIIGGRNFSDDGTPEDYSDRLGHGTSMAGILAAKANGQGIVGTAPKAKLLVLKVFGQDGSVKLEDLIRAMDYAIFWRGPQNERVKIFAMPLGSPMDYPLLHEAIKRAVVNQILVICGAGNEGDQNGATNEIAYPACYPEVVSVGAVDPNKHIARFSNSNNEIDFVAPGVDIKTTARDSKYITLSGTASTVPIAAGAAALVNNLCEKEYGRSLSESELYFELCKRTVPLGYGKSLEGHGLLVLTR</sequence>
<feature type="domain" description="Peptidase S8/S53" evidence="6">
    <location>
        <begin position="24"/>
        <end position="247"/>
    </location>
</feature>
<keyword evidence="3 7" id="KW-0378">Hydrolase</keyword>
<keyword evidence="4" id="KW-0720">Serine protease</keyword>
<dbReference type="InterPro" id="IPR034202">
    <property type="entry name" value="Subtilisin_Carlsberg-like"/>
</dbReference>
<dbReference type="InterPro" id="IPR051048">
    <property type="entry name" value="Peptidase_S8/S53_subtilisin"/>
</dbReference>
<proteinExistence type="inferred from homology"/>
<accession>A0ABU1QNP5</accession>
<dbReference type="EC" id="3.4.21.-" evidence="7"/>
<comment type="caution">
    <text evidence="7">The sequence shown here is derived from an EMBL/GenBank/DDBJ whole genome shotgun (WGS) entry which is preliminary data.</text>
</comment>
<dbReference type="GO" id="GO:0008233">
    <property type="term" value="F:peptidase activity"/>
    <property type="evidence" value="ECO:0007669"/>
    <property type="project" value="UniProtKB-KW"/>
</dbReference>
<dbReference type="SUPFAM" id="SSF52743">
    <property type="entry name" value="Subtilisin-like"/>
    <property type="match status" value="1"/>
</dbReference>
<reference evidence="7 8" key="1">
    <citation type="submission" date="2023-07" db="EMBL/GenBank/DDBJ databases">
        <title>Sorghum-associated microbial communities from plants grown in Nebraska, USA.</title>
        <authorList>
            <person name="Schachtman D."/>
        </authorList>
    </citation>
    <scope>NUCLEOTIDE SEQUENCE [LARGE SCALE GENOMIC DNA]</scope>
    <source>
        <strain evidence="7 8">BE143</strain>
    </source>
</reference>
<dbReference type="PANTHER" id="PTHR43399:SF4">
    <property type="entry name" value="CELL WALL-ASSOCIATED PROTEASE"/>
    <property type="match status" value="1"/>
</dbReference>
<evidence type="ECO:0000256" key="5">
    <source>
        <dbReference type="PROSITE-ProRule" id="PRU01240"/>
    </source>
</evidence>
<comment type="similarity">
    <text evidence="1 5">Belongs to the peptidase S8 family.</text>
</comment>
<evidence type="ECO:0000256" key="2">
    <source>
        <dbReference type="ARBA" id="ARBA00022670"/>
    </source>
</evidence>
<dbReference type="Pfam" id="PF00082">
    <property type="entry name" value="Peptidase_S8"/>
    <property type="match status" value="1"/>
</dbReference>
<keyword evidence="8" id="KW-1185">Reference proteome</keyword>
<name>A0ABU1QNP5_9BACL</name>
<evidence type="ECO:0000256" key="4">
    <source>
        <dbReference type="ARBA" id="ARBA00022825"/>
    </source>
</evidence>
<comment type="caution">
    <text evidence="5">Lacks conserved residue(s) required for the propagation of feature annotation.</text>
</comment>
<dbReference type="Gene3D" id="3.40.50.200">
    <property type="entry name" value="Peptidase S8/S53 domain"/>
    <property type="match status" value="1"/>
</dbReference>
<protein>
    <submittedName>
        <fullName evidence="7">Major intracellular serine protease</fullName>
        <ecNumber evidence="7">3.4.21.-</ecNumber>
    </submittedName>
</protein>
<dbReference type="InterPro" id="IPR036852">
    <property type="entry name" value="Peptidase_S8/S53_dom_sf"/>
</dbReference>
<dbReference type="InterPro" id="IPR000209">
    <property type="entry name" value="Peptidase_S8/S53_dom"/>
</dbReference>
<dbReference type="RefSeq" id="WP_310168995.1">
    <property type="nucleotide sequence ID" value="NZ_JAVDUG010000007.1"/>
</dbReference>
<dbReference type="GO" id="GO:0006508">
    <property type="term" value="P:proteolysis"/>
    <property type="evidence" value="ECO:0007669"/>
    <property type="project" value="UniProtKB-KW"/>
</dbReference>
<gene>
    <name evidence="7" type="ORF">J2W98_004705</name>
</gene>
<evidence type="ECO:0000313" key="8">
    <source>
        <dbReference type="Proteomes" id="UP001266807"/>
    </source>
</evidence>
<evidence type="ECO:0000259" key="6">
    <source>
        <dbReference type="Pfam" id="PF00082"/>
    </source>
</evidence>
<evidence type="ECO:0000256" key="3">
    <source>
        <dbReference type="ARBA" id="ARBA00022801"/>
    </source>
</evidence>
<dbReference type="PRINTS" id="PR00723">
    <property type="entry name" value="SUBTILISIN"/>
</dbReference>
<dbReference type="Proteomes" id="UP001266807">
    <property type="component" value="Unassembled WGS sequence"/>
</dbReference>
<keyword evidence="2 7" id="KW-0645">Protease</keyword>
<dbReference type="InterPro" id="IPR015500">
    <property type="entry name" value="Peptidase_S8_subtilisin-rel"/>
</dbReference>
<dbReference type="CDD" id="cd07477">
    <property type="entry name" value="Peptidases_S8_Subtilisin_subset"/>
    <property type="match status" value="1"/>
</dbReference>
<evidence type="ECO:0000313" key="7">
    <source>
        <dbReference type="EMBL" id="MDR6780410.1"/>
    </source>
</evidence>
<dbReference type="PROSITE" id="PS51892">
    <property type="entry name" value="SUBTILASE"/>
    <property type="match status" value="1"/>
</dbReference>
<dbReference type="EMBL" id="JAVDUG010000007">
    <property type="protein sequence ID" value="MDR6780410.1"/>
    <property type="molecule type" value="Genomic_DNA"/>
</dbReference>
<evidence type="ECO:0000256" key="1">
    <source>
        <dbReference type="ARBA" id="ARBA00011073"/>
    </source>
</evidence>
<dbReference type="PANTHER" id="PTHR43399">
    <property type="entry name" value="SUBTILISIN-RELATED"/>
    <property type="match status" value="1"/>
</dbReference>